<evidence type="ECO:0000313" key="2">
    <source>
        <dbReference type="EMBL" id="KAA3487694.1"/>
    </source>
</evidence>
<dbReference type="AlphaFoldDB" id="A0A5B6X2Z1"/>
<dbReference type="InterPro" id="IPR056924">
    <property type="entry name" value="SH3_Tf2-1"/>
</dbReference>
<dbReference type="Pfam" id="PF24626">
    <property type="entry name" value="SH3_Tf2-1"/>
    <property type="match status" value="1"/>
</dbReference>
<gene>
    <name evidence="2" type="ORF">EPI10_031508</name>
</gene>
<dbReference type="Gene3D" id="3.30.420.10">
    <property type="entry name" value="Ribonuclease H-like superfamily/Ribonuclease H"/>
    <property type="match status" value="1"/>
</dbReference>
<proteinExistence type="predicted"/>
<feature type="domain" description="Tf2-1-like SH3-like" evidence="1">
    <location>
        <begin position="149"/>
        <end position="194"/>
    </location>
</feature>
<name>A0A5B6X2Z1_9ROSI</name>
<keyword evidence="3" id="KW-1185">Reference proteome</keyword>
<evidence type="ECO:0000313" key="3">
    <source>
        <dbReference type="Proteomes" id="UP000325315"/>
    </source>
</evidence>
<dbReference type="InterPro" id="IPR012337">
    <property type="entry name" value="RNaseH-like_sf"/>
</dbReference>
<dbReference type="PANTHER" id="PTHR35046">
    <property type="entry name" value="ZINC KNUCKLE (CCHC-TYPE) FAMILY PROTEIN"/>
    <property type="match status" value="1"/>
</dbReference>
<reference evidence="3" key="1">
    <citation type="journal article" date="2019" name="Plant Biotechnol. J.">
        <title>Genome sequencing of the Australian wild diploid species Gossypium australe highlights disease resistance and delayed gland morphogenesis.</title>
        <authorList>
            <person name="Cai Y."/>
            <person name="Cai X."/>
            <person name="Wang Q."/>
            <person name="Wang P."/>
            <person name="Zhang Y."/>
            <person name="Cai C."/>
            <person name="Xu Y."/>
            <person name="Wang K."/>
            <person name="Zhou Z."/>
            <person name="Wang C."/>
            <person name="Geng S."/>
            <person name="Li B."/>
            <person name="Dong Q."/>
            <person name="Hou Y."/>
            <person name="Wang H."/>
            <person name="Ai P."/>
            <person name="Liu Z."/>
            <person name="Yi F."/>
            <person name="Sun M."/>
            <person name="An G."/>
            <person name="Cheng J."/>
            <person name="Zhang Y."/>
            <person name="Shi Q."/>
            <person name="Xie Y."/>
            <person name="Shi X."/>
            <person name="Chang Y."/>
            <person name="Huang F."/>
            <person name="Chen Y."/>
            <person name="Hong S."/>
            <person name="Mi L."/>
            <person name="Sun Q."/>
            <person name="Zhang L."/>
            <person name="Zhou B."/>
            <person name="Peng R."/>
            <person name="Zhang X."/>
            <person name="Liu F."/>
        </authorList>
    </citation>
    <scope>NUCLEOTIDE SEQUENCE [LARGE SCALE GENOMIC DNA]</scope>
    <source>
        <strain evidence="3">cv. PA1801</strain>
    </source>
</reference>
<protein>
    <submittedName>
        <fullName evidence="2">Transposon Ty3-I Gag-Pol polyprotein</fullName>
    </submittedName>
</protein>
<dbReference type="Proteomes" id="UP000325315">
    <property type="component" value="Unassembled WGS sequence"/>
</dbReference>
<accession>A0A5B6X2Z1</accession>
<evidence type="ECO:0000259" key="1">
    <source>
        <dbReference type="Pfam" id="PF24626"/>
    </source>
</evidence>
<organism evidence="2 3">
    <name type="scientific">Gossypium australe</name>
    <dbReference type="NCBI Taxonomy" id="47621"/>
    <lineage>
        <taxon>Eukaryota</taxon>
        <taxon>Viridiplantae</taxon>
        <taxon>Streptophyta</taxon>
        <taxon>Embryophyta</taxon>
        <taxon>Tracheophyta</taxon>
        <taxon>Spermatophyta</taxon>
        <taxon>Magnoliopsida</taxon>
        <taxon>eudicotyledons</taxon>
        <taxon>Gunneridae</taxon>
        <taxon>Pentapetalae</taxon>
        <taxon>rosids</taxon>
        <taxon>malvids</taxon>
        <taxon>Malvales</taxon>
        <taxon>Malvaceae</taxon>
        <taxon>Malvoideae</taxon>
        <taxon>Gossypium</taxon>
    </lineage>
</organism>
<dbReference type="GO" id="GO:0003676">
    <property type="term" value="F:nucleic acid binding"/>
    <property type="evidence" value="ECO:0007669"/>
    <property type="project" value="InterPro"/>
</dbReference>
<dbReference type="PANTHER" id="PTHR35046:SF9">
    <property type="entry name" value="RNA-DIRECTED DNA POLYMERASE"/>
    <property type="match status" value="1"/>
</dbReference>
<dbReference type="SUPFAM" id="SSF53098">
    <property type="entry name" value="Ribonuclease H-like"/>
    <property type="match status" value="1"/>
</dbReference>
<sequence>MKRDVTRVCENCVACKKAKSRIKPHGLYTPLPIPEEPWVHISMDFVLRLPRTKSGKDSIFIVVDRFSKMAHFIACHKTDDALNIANLLFREVKWEECLPHIELAYNRLVHSATKHSPFEVVYGFNPLTPLDLIPLPSNQLVNVDDKWKAESKLLPRGDGPFQVLERINDNSYKLDLSGEYSVSASFNMFDLSPYDVGDDLGTNRFEEGGDDAIMTKVAVAEPIELPLGPITRARAKKFKEAISCYIDRIWGE</sequence>
<dbReference type="InterPro" id="IPR036397">
    <property type="entry name" value="RNaseH_sf"/>
</dbReference>
<comment type="caution">
    <text evidence="2">The sequence shown here is derived from an EMBL/GenBank/DDBJ whole genome shotgun (WGS) entry which is preliminary data.</text>
</comment>
<dbReference type="EMBL" id="SMMG02000001">
    <property type="protein sequence ID" value="KAA3487694.1"/>
    <property type="molecule type" value="Genomic_DNA"/>
</dbReference>
<dbReference type="OrthoDB" id="1938712at2759"/>